<feature type="domain" description="DUF4333" evidence="2">
    <location>
        <begin position="19"/>
        <end position="92"/>
    </location>
</feature>
<reference evidence="3 4" key="1">
    <citation type="submission" date="2014-02" db="EMBL/GenBank/DDBJ databases">
        <title>Genome sequence of Brachybacterium phenoliresistens strain W13A50.</title>
        <authorList>
            <person name="Wang X."/>
        </authorList>
    </citation>
    <scope>NUCLEOTIDE SEQUENCE [LARGE SCALE GENOMIC DNA]</scope>
    <source>
        <strain evidence="3 4">W13A50</strain>
    </source>
</reference>
<gene>
    <name evidence="3" type="ORF">BF93_04850</name>
</gene>
<accession>Z9JP31</accession>
<dbReference type="HOGENOM" id="CLU_166804_1_0_11"/>
<dbReference type="PROSITE" id="PS51257">
    <property type="entry name" value="PROKAR_LIPOPROTEIN"/>
    <property type="match status" value="1"/>
</dbReference>
<dbReference type="eggNOG" id="ENOG5033HX8">
    <property type="taxonomic scope" value="Bacteria"/>
</dbReference>
<evidence type="ECO:0000256" key="1">
    <source>
        <dbReference type="SAM" id="SignalP"/>
    </source>
</evidence>
<organism evidence="3 4">
    <name type="scientific">Brachybacterium phenoliresistens</name>
    <dbReference type="NCBI Taxonomy" id="396014"/>
    <lineage>
        <taxon>Bacteria</taxon>
        <taxon>Bacillati</taxon>
        <taxon>Actinomycetota</taxon>
        <taxon>Actinomycetes</taxon>
        <taxon>Micrococcales</taxon>
        <taxon>Dermabacteraceae</taxon>
        <taxon>Brachybacterium</taxon>
    </lineage>
</organism>
<evidence type="ECO:0000313" key="3">
    <source>
        <dbReference type="EMBL" id="EWS80175.1"/>
    </source>
</evidence>
<proteinExistence type="predicted"/>
<dbReference type="PATRIC" id="fig|396014.3.peg.3002"/>
<dbReference type="EMBL" id="JDYK01000018">
    <property type="protein sequence ID" value="EWS80175.1"/>
    <property type="molecule type" value="Genomic_DNA"/>
</dbReference>
<keyword evidence="4" id="KW-1185">Reference proteome</keyword>
<feature type="signal peptide" evidence="1">
    <location>
        <begin position="1"/>
        <end position="29"/>
    </location>
</feature>
<feature type="chain" id="PRO_5004990946" description="DUF4333 domain-containing protein" evidence="1">
    <location>
        <begin position="30"/>
        <end position="106"/>
    </location>
</feature>
<dbReference type="AlphaFoldDB" id="Z9JP31"/>
<evidence type="ECO:0000259" key="2">
    <source>
        <dbReference type="Pfam" id="PF14230"/>
    </source>
</evidence>
<comment type="caution">
    <text evidence="3">The sequence shown here is derived from an EMBL/GenBank/DDBJ whole genome shotgun (WGS) entry which is preliminary data.</text>
</comment>
<name>Z9JP31_9MICO</name>
<dbReference type="STRING" id="396014.BF93_04850"/>
<keyword evidence="1" id="KW-0732">Signal</keyword>
<dbReference type="OrthoDB" id="3568721at2"/>
<protein>
    <recommendedName>
        <fullName evidence="2">DUF4333 domain-containing protein</fullName>
    </recommendedName>
</protein>
<dbReference type="RefSeq" id="WP_038373762.1">
    <property type="nucleotide sequence ID" value="NZ_KK070001.1"/>
</dbReference>
<sequence length="106" mass="10773">MSITRTRSALALAPLAVLALAGCSFSAGGASLDQEEVEQQITDKLTEQVGQAPDDVTCPGDLEAEEGATMTCVLSAGGETIDVTVTVTGVDGTDVQFDIQVADAVN</sequence>
<dbReference type="InterPro" id="IPR025637">
    <property type="entry name" value="DUF4333"/>
</dbReference>
<evidence type="ECO:0000313" key="4">
    <source>
        <dbReference type="Proteomes" id="UP000023067"/>
    </source>
</evidence>
<dbReference type="Proteomes" id="UP000023067">
    <property type="component" value="Unassembled WGS sequence"/>
</dbReference>
<dbReference type="Pfam" id="PF14230">
    <property type="entry name" value="DUF4333"/>
    <property type="match status" value="1"/>
</dbReference>